<evidence type="ECO:0008006" key="3">
    <source>
        <dbReference type="Google" id="ProtNLM"/>
    </source>
</evidence>
<keyword evidence="1" id="KW-1185">Reference proteome</keyword>
<dbReference type="Proteomes" id="UP000504637">
    <property type="component" value="Unplaced"/>
</dbReference>
<protein>
    <recommendedName>
        <fullName evidence="3">BTB domain-containing protein</fullName>
    </recommendedName>
</protein>
<sequence length="344" mass="38586">MECNEHSARVDHVPSALLITNLCPEGDAFLGLGTPQDGVLEDFQICTQTLALASPVFKKLLRGDMNEAQAILAGEKPRINLTNDDHNAMENILRVLHHCPGATGPENLDRTARIAILSDKYDCTRIFRPWLAYWLMSLELTSSPVDIGLRLLIDFTMKSSNFTETSKSAIKELSISNVESWENHELLSLLPSYLENDLISKIEDNLDWIRGTMSDAESDLGKIKKANAMKYVECLNCGRRHPAGAQKCHPCHGFSELRTLYCTSELRVAEYFVLLRQAGLWGHEAFHSSESFMDILARLESAKRGLKHQCDAGSDCPLRRQVDCILRDFHDRSNNLQGLSTAKI</sequence>
<name>A0A6J3LPD5_9PEZI</name>
<reference evidence="2" key="3">
    <citation type="submission" date="2025-08" db="UniProtKB">
        <authorList>
            <consortium name="RefSeq"/>
        </authorList>
    </citation>
    <scope>IDENTIFICATION</scope>
    <source>
        <strain evidence="2">CBS 342.82</strain>
    </source>
</reference>
<dbReference type="OrthoDB" id="3944762at2759"/>
<dbReference type="RefSeq" id="XP_033454852.1">
    <property type="nucleotide sequence ID" value="XM_033606116.1"/>
</dbReference>
<gene>
    <name evidence="2" type="ORF">K489DRAFT_385492</name>
</gene>
<dbReference type="CDD" id="cd18186">
    <property type="entry name" value="BTB_POZ_ZBTB_KLHL-like"/>
    <property type="match status" value="1"/>
</dbReference>
<evidence type="ECO:0000313" key="1">
    <source>
        <dbReference type="Proteomes" id="UP000504637"/>
    </source>
</evidence>
<organism evidence="2">
    <name type="scientific">Dissoconium aciculare CBS 342.82</name>
    <dbReference type="NCBI Taxonomy" id="1314786"/>
    <lineage>
        <taxon>Eukaryota</taxon>
        <taxon>Fungi</taxon>
        <taxon>Dikarya</taxon>
        <taxon>Ascomycota</taxon>
        <taxon>Pezizomycotina</taxon>
        <taxon>Dothideomycetes</taxon>
        <taxon>Dothideomycetidae</taxon>
        <taxon>Mycosphaerellales</taxon>
        <taxon>Dissoconiaceae</taxon>
        <taxon>Dissoconium</taxon>
    </lineage>
</organism>
<evidence type="ECO:0000313" key="2">
    <source>
        <dbReference type="RefSeq" id="XP_033454852.1"/>
    </source>
</evidence>
<dbReference type="GeneID" id="54363916"/>
<reference evidence="2" key="1">
    <citation type="submission" date="2020-01" db="EMBL/GenBank/DDBJ databases">
        <authorList>
            <consortium name="DOE Joint Genome Institute"/>
            <person name="Haridas S."/>
            <person name="Albert R."/>
            <person name="Binder M."/>
            <person name="Bloem J."/>
            <person name="Labutti K."/>
            <person name="Salamov A."/>
            <person name="Andreopoulos B."/>
            <person name="Baker S.E."/>
            <person name="Barry K."/>
            <person name="Bills G."/>
            <person name="Bluhm B.H."/>
            <person name="Cannon C."/>
            <person name="Castanera R."/>
            <person name="Culley D.E."/>
            <person name="Daum C."/>
            <person name="Ezra D."/>
            <person name="Gonzalez J.B."/>
            <person name="Henrissat B."/>
            <person name="Kuo A."/>
            <person name="Liang C."/>
            <person name="Lipzen A."/>
            <person name="Lutzoni F."/>
            <person name="Magnuson J."/>
            <person name="Mondo S."/>
            <person name="Nolan M."/>
            <person name="Ohm R."/>
            <person name="Pangilinan J."/>
            <person name="Park H.-J."/>
            <person name="Ramirez L."/>
            <person name="Alfaro M."/>
            <person name="Sun H."/>
            <person name="Tritt A."/>
            <person name="Yoshinaga Y."/>
            <person name="Zwiers L.-H."/>
            <person name="Turgeon B.G."/>
            <person name="Goodwin S.B."/>
            <person name="Spatafora J.W."/>
            <person name="Crous P.W."/>
            <person name="Grigoriev I.V."/>
        </authorList>
    </citation>
    <scope>NUCLEOTIDE SEQUENCE</scope>
    <source>
        <strain evidence="2">CBS 342.82</strain>
    </source>
</reference>
<proteinExistence type="predicted"/>
<dbReference type="AlphaFoldDB" id="A0A6J3LPD5"/>
<dbReference type="InterPro" id="IPR011333">
    <property type="entry name" value="SKP1/BTB/POZ_sf"/>
</dbReference>
<reference evidence="2" key="2">
    <citation type="submission" date="2020-04" db="EMBL/GenBank/DDBJ databases">
        <authorList>
            <consortium name="NCBI Genome Project"/>
        </authorList>
    </citation>
    <scope>NUCLEOTIDE SEQUENCE</scope>
    <source>
        <strain evidence="2">CBS 342.82</strain>
    </source>
</reference>
<accession>A0A6J3LPD5</accession>
<dbReference type="Gene3D" id="3.30.710.10">
    <property type="entry name" value="Potassium Channel Kv1.1, Chain A"/>
    <property type="match status" value="1"/>
</dbReference>